<organism evidence="1 2">
    <name type="scientific">Streptococcus merionis</name>
    <dbReference type="NCBI Taxonomy" id="400065"/>
    <lineage>
        <taxon>Bacteria</taxon>
        <taxon>Bacillati</taxon>
        <taxon>Bacillota</taxon>
        <taxon>Bacilli</taxon>
        <taxon>Lactobacillales</taxon>
        <taxon>Streptococcaceae</taxon>
        <taxon>Streptococcus</taxon>
    </lineage>
</organism>
<keyword evidence="2" id="KW-1185">Reference proteome</keyword>
<accession>A0A239SYQ6</accession>
<reference evidence="1 2" key="1">
    <citation type="submission" date="2017-06" db="EMBL/GenBank/DDBJ databases">
        <authorList>
            <consortium name="Pathogen Informatics"/>
        </authorList>
    </citation>
    <scope>NUCLEOTIDE SEQUENCE [LARGE SCALE GENOMIC DNA]</scope>
    <source>
        <strain evidence="1 2">NCTC13788</strain>
    </source>
</reference>
<proteinExistence type="predicted"/>
<dbReference type="EMBL" id="LT906439">
    <property type="protein sequence ID" value="SNU90611.1"/>
    <property type="molecule type" value="Genomic_DNA"/>
</dbReference>
<dbReference type="STRING" id="1123308.GCA_000380085_01458"/>
<dbReference type="Proteomes" id="UP000215185">
    <property type="component" value="Chromosome 1"/>
</dbReference>
<evidence type="ECO:0000313" key="1">
    <source>
        <dbReference type="EMBL" id="SNU90611.1"/>
    </source>
</evidence>
<gene>
    <name evidence="1" type="ORF">SAMEA4412692_01928</name>
</gene>
<protein>
    <submittedName>
        <fullName evidence="1">Uncharacterized protein</fullName>
    </submittedName>
</protein>
<dbReference type="KEGG" id="smen:SAMEA4412692_1928"/>
<dbReference type="AlphaFoldDB" id="A0A239SYQ6"/>
<sequence length="71" mass="8634">MKRFTYEVILPKSSQVRNFINEVENYIQKNCGEEAKPTTFTKLIAREYRVRFSYSFTENINDELDKIKERY</sequence>
<name>A0A239SYQ6_9STRE</name>
<evidence type="ECO:0000313" key="2">
    <source>
        <dbReference type="Proteomes" id="UP000215185"/>
    </source>
</evidence>